<dbReference type="InterPro" id="IPR055342">
    <property type="entry name" value="MreC_beta-barrel_core"/>
</dbReference>
<proteinExistence type="inferred from homology"/>
<comment type="similarity">
    <text evidence="1 5">Belongs to the MreC family.</text>
</comment>
<evidence type="ECO:0000313" key="8">
    <source>
        <dbReference type="Proteomes" id="UP000754644"/>
    </source>
</evidence>
<dbReference type="InterPro" id="IPR042177">
    <property type="entry name" value="Cell/Rod_1"/>
</dbReference>
<dbReference type="Gene3D" id="2.40.10.350">
    <property type="entry name" value="Rod shape-determining protein MreC, domain 2"/>
    <property type="match status" value="1"/>
</dbReference>
<dbReference type="GO" id="GO:0005886">
    <property type="term" value="C:plasma membrane"/>
    <property type="evidence" value="ECO:0007669"/>
    <property type="project" value="TreeGrafter"/>
</dbReference>
<evidence type="ECO:0000256" key="2">
    <source>
        <dbReference type="ARBA" id="ARBA00013855"/>
    </source>
</evidence>
<evidence type="ECO:0000256" key="1">
    <source>
        <dbReference type="ARBA" id="ARBA00009369"/>
    </source>
</evidence>
<gene>
    <name evidence="7" type="primary">mreC</name>
    <name evidence="7" type="ORF">HQ497_07650</name>
</gene>
<dbReference type="GO" id="GO:0008360">
    <property type="term" value="P:regulation of cell shape"/>
    <property type="evidence" value="ECO:0007669"/>
    <property type="project" value="UniProtKB-KW"/>
</dbReference>
<dbReference type="PANTHER" id="PTHR34138">
    <property type="entry name" value="CELL SHAPE-DETERMINING PROTEIN MREC"/>
    <property type="match status" value="1"/>
</dbReference>
<dbReference type="Proteomes" id="UP000754644">
    <property type="component" value="Unassembled WGS sequence"/>
</dbReference>
<dbReference type="NCBIfam" id="TIGR00219">
    <property type="entry name" value="mreC"/>
    <property type="match status" value="1"/>
</dbReference>
<dbReference type="PANTHER" id="PTHR34138:SF1">
    <property type="entry name" value="CELL SHAPE-DETERMINING PROTEIN MREC"/>
    <property type="match status" value="1"/>
</dbReference>
<protein>
    <recommendedName>
        <fullName evidence="2 5">Cell shape-determining protein MreC</fullName>
    </recommendedName>
    <alternativeName>
        <fullName evidence="4 5">Cell shape protein MreC</fullName>
    </alternativeName>
</protein>
<evidence type="ECO:0000313" key="7">
    <source>
        <dbReference type="EMBL" id="NQV65223.1"/>
    </source>
</evidence>
<evidence type="ECO:0000259" key="6">
    <source>
        <dbReference type="Pfam" id="PF04085"/>
    </source>
</evidence>
<sequence length="274" mass="29633">MLFFSVLSFGLLALDYYSAALDSTRSVLNIIVTPIVITADYPARTFVLAQERFASQVDMQGQIRLLEQDQLLLRAKVIKMAALAAENHRLRDLLGSAAKLQDNVLVAELIGVDPDPERHEVIIDKGSQSGVFVGQPLIDAQGLMGQVITTSLYTSRIMLIIDESHSVPVQVNRSNLRLIAQGTGITGQLELIHVPDTADIKEGDLLVSSGLGNRFPVGYPVGVVNKVEHDPSKPFAVVTAIPSASLARSRHVLLVFADPVKAQDASNPQIDPGR</sequence>
<reference evidence="7" key="1">
    <citation type="submission" date="2020-05" db="EMBL/GenBank/DDBJ databases">
        <title>Sulfur intermediates as new biogeochemical hubs in an aquatic model microbial ecosystem.</title>
        <authorList>
            <person name="Vigneron A."/>
        </authorList>
    </citation>
    <scope>NUCLEOTIDE SEQUENCE</scope>
    <source>
        <strain evidence="7">Bin.250</strain>
    </source>
</reference>
<dbReference type="FunFam" id="2.40.10.350:FF:000002">
    <property type="entry name" value="Cell shape-determining protein MreC"/>
    <property type="match status" value="1"/>
</dbReference>
<dbReference type="InterPro" id="IPR007221">
    <property type="entry name" value="MreC"/>
</dbReference>
<dbReference type="Gene3D" id="2.40.10.340">
    <property type="entry name" value="Rod shape-determining protein MreC, domain 1"/>
    <property type="match status" value="1"/>
</dbReference>
<evidence type="ECO:0000256" key="3">
    <source>
        <dbReference type="ARBA" id="ARBA00022960"/>
    </source>
</evidence>
<evidence type="ECO:0000256" key="4">
    <source>
        <dbReference type="ARBA" id="ARBA00032089"/>
    </source>
</evidence>
<dbReference type="InterPro" id="IPR042175">
    <property type="entry name" value="Cell/Rod_MreC_2"/>
</dbReference>
<dbReference type="EMBL" id="JABMOJ010000287">
    <property type="protein sequence ID" value="NQV65223.1"/>
    <property type="molecule type" value="Genomic_DNA"/>
</dbReference>
<keyword evidence="3 5" id="KW-0133">Cell shape</keyword>
<dbReference type="Pfam" id="PF04085">
    <property type="entry name" value="MreC"/>
    <property type="match status" value="1"/>
</dbReference>
<evidence type="ECO:0000256" key="5">
    <source>
        <dbReference type="PIRNR" id="PIRNR038471"/>
    </source>
</evidence>
<dbReference type="AlphaFoldDB" id="A0A972VVW2"/>
<comment type="caution">
    <text evidence="7">The sequence shown here is derived from an EMBL/GenBank/DDBJ whole genome shotgun (WGS) entry which is preliminary data.</text>
</comment>
<feature type="domain" description="Rod shape-determining protein MreC beta-barrel core" evidence="6">
    <location>
        <begin position="110"/>
        <end position="255"/>
    </location>
</feature>
<organism evidence="7 8">
    <name type="scientific">SAR86 cluster bacterium</name>
    <dbReference type="NCBI Taxonomy" id="2030880"/>
    <lineage>
        <taxon>Bacteria</taxon>
        <taxon>Pseudomonadati</taxon>
        <taxon>Pseudomonadota</taxon>
        <taxon>Gammaproteobacteria</taxon>
        <taxon>SAR86 cluster</taxon>
    </lineage>
</organism>
<accession>A0A972VVW2</accession>
<dbReference type="PIRSF" id="PIRSF038471">
    <property type="entry name" value="MreC"/>
    <property type="match status" value="1"/>
</dbReference>
<comment type="function">
    <text evidence="5">Involved in formation and maintenance of cell shape.</text>
</comment>
<name>A0A972VVW2_9GAMM</name>